<dbReference type="PROSITE" id="PS51284">
    <property type="entry name" value="DOC"/>
    <property type="match status" value="1"/>
</dbReference>
<evidence type="ECO:0000313" key="2">
    <source>
        <dbReference type="EMBL" id="GAA5809584.1"/>
    </source>
</evidence>
<dbReference type="Proteomes" id="UP001473302">
    <property type="component" value="Unassembled WGS sequence"/>
</dbReference>
<sequence>MERVQWVYANGCNWISLDERAQDQIERLWVTGANTGTVYSVTFSSNVSIDFLQMILKFNDDLIYTIARLTL</sequence>
<proteinExistence type="predicted"/>
<feature type="domain" description="DOC" evidence="1">
    <location>
        <begin position="1"/>
        <end position="71"/>
    </location>
</feature>
<dbReference type="Gene3D" id="3.30.720.50">
    <property type="match status" value="1"/>
</dbReference>
<keyword evidence="3" id="KW-1185">Reference proteome</keyword>
<dbReference type="SUPFAM" id="SSF117839">
    <property type="entry name" value="WWE domain"/>
    <property type="match status" value="1"/>
</dbReference>
<protein>
    <recommendedName>
        <fullName evidence="1">DOC domain-containing protein</fullName>
    </recommendedName>
</protein>
<dbReference type="InterPro" id="IPR037197">
    <property type="entry name" value="WWE_dom_sf"/>
</dbReference>
<dbReference type="InterPro" id="IPR004170">
    <property type="entry name" value="WWE_dom"/>
</dbReference>
<organism evidence="2 3">
    <name type="scientific">Mucor flavus</name>
    <dbReference type="NCBI Taxonomy" id="439312"/>
    <lineage>
        <taxon>Eukaryota</taxon>
        <taxon>Fungi</taxon>
        <taxon>Fungi incertae sedis</taxon>
        <taxon>Mucoromycota</taxon>
        <taxon>Mucoromycotina</taxon>
        <taxon>Mucoromycetes</taxon>
        <taxon>Mucorales</taxon>
        <taxon>Mucorineae</taxon>
        <taxon>Mucoraceae</taxon>
        <taxon>Mucor</taxon>
    </lineage>
</organism>
<name>A0ABP9YRT5_9FUNG</name>
<comment type="caution">
    <text evidence="2">The sequence shown here is derived from an EMBL/GenBank/DDBJ whole genome shotgun (WGS) entry which is preliminary data.</text>
</comment>
<dbReference type="InterPro" id="IPR004939">
    <property type="entry name" value="APC_su10/DOC_dom"/>
</dbReference>
<dbReference type="Pfam" id="PF02825">
    <property type="entry name" value="WWE"/>
    <property type="match status" value="1"/>
</dbReference>
<gene>
    <name evidence="2" type="ORF">MFLAVUS_002995</name>
</gene>
<evidence type="ECO:0000313" key="3">
    <source>
        <dbReference type="Proteomes" id="UP001473302"/>
    </source>
</evidence>
<reference evidence="2 3" key="1">
    <citation type="submission" date="2024-04" db="EMBL/GenBank/DDBJ databases">
        <title>genome sequences of Mucor flavus KT1a and Helicostylum pulchrum KT1b strains isolated from the surface of a dry-aged beef.</title>
        <authorList>
            <person name="Toyotome T."/>
            <person name="Hosono M."/>
            <person name="Torimaru M."/>
            <person name="Fukuda K."/>
            <person name="Mikami N."/>
        </authorList>
    </citation>
    <scope>NUCLEOTIDE SEQUENCE [LARGE SCALE GENOMIC DNA]</scope>
    <source>
        <strain evidence="2 3">KT1a</strain>
    </source>
</reference>
<evidence type="ECO:0000259" key="1">
    <source>
        <dbReference type="PROSITE" id="PS51284"/>
    </source>
</evidence>
<dbReference type="EMBL" id="BAABUK010000005">
    <property type="protein sequence ID" value="GAA5809584.1"/>
    <property type="molecule type" value="Genomic_DNA"/>
</dbReference>
<accession>A0ABP9YRT5</accession>